<reference evidence="4 5" key="1">
    <citation type="submission" date="2024-01" db="EMBL/GenBank/DDBJ databases">
        <title>A draft genome for a cacao thread blight-causing isolate of Paramarasmius palmivorus.</title>
        <authorList>
            <person name="Baruah I.K."/>
            <person name="Bukari Y."/>
            <person name="Amoako-Attah I."/>
            <person name="Meinhardt L.W."/>
            <person name="Bailey B.A."/>
            <person name="Cohen S.P."/>
        </authorList>
    </citation>
    <scope>NUCLEOTIDE SEQUENCE [LARGE SCALE GENOMIC DNA]</scope>
    <source>
        <strain evidence="4 5">GH-12</strain>
    </source>
</reference>
<evidence type="ECO:0000313" key="4">
    <source>
        <dbReference type="EMBL" id="KAK7032638.1"/>
    </source>
</evidence>
<keyword evidence="5" id="KW-1185">Reference proteome</keyword>
<evidence type="ECO:0000259" key="3">
    <source>
        <dbReference type="Pfam" id="PF24883"/>
    </source>
</evidence>
<feature type="compositionally biased region" description="Polar residues" evidence="2">
    <location>
        <begin position="815"/>
        <end position="826"/>
    </location>
</feature>
<keyword evidence="1" id="KW-0677">Repeat</keyword>
<organism evidence="4 5">
    <name type="scientific">Paramarasmius palmivorus</name>
    <dbReference type="NCBI Taxonomy" id="297713"/>
    <lineage>
        <taxon>Eukaryota</taxon>
        <taxon>Fungi</taxon>
        <taxon>Dikarya</taxon>
        <taxon>Basidiomycota</taxon>
        <taxon>Agaricomycotina</taxon>
        <taxon>Agaricomycetes</taxon>
        <taxon>Agaricomycetidae</taxon>
        <taxon>Agaricales</taxon>
        <taxon>Marasmiineae</taxon>
        <taxon>Marasmiaceae</taxon>
        <taxon>Paramarasmius</taxon>
    </lineage>
</organism>
<proteinExistence type="predicted"/>
<dbReference type="Proteomes" id="UP001383192">
    <property type="component" value="Unassembled WGS sequence"/>
</dbReference>
<gene>
    <name evidence="4" type="ORF">VNI00_012903</name>
</gene>
<evidence type="ECO:0000313" key="5">
    <source>
        <dbReference type="Proteomes" id="UP001383192"/>
    </source>
</evidence>
<dbReference type="PANTHER" id="PTHR10039:SF17">
    <property type="entry name" value="FUNGAL STAND N-TERMINAL GOODBYE DOMAIN-CONTAINING PROTEIN-RELATED"/>
    <property type="match status" value="1"/>
</dbReference>
<feature type="region of interest" description="Disordered" evidence="2">
    <location>
        <begin position="1"/>
        <end position="70"/>
    </location>
</feature>
<dbReference type="Gene3D" id="3.40.50.300">
    <property type="entry name" value="P-loop containing nucleotide triphosphate hydrolases"/>
    <property type="match status" value="1"/>
</dbReference>
<name>A0AAW0C0M4_9AGAR</name>
<dbReference type="PANTHER" id="PTHR10039">
    <property type="entry name" value="AMELOGENIN"/>
    <property type="match status" value="1"/>
</dbReference>
<evidence type="ECO:0000256" key="1">
    <source>
        <dbReference type="ARBA" id="ARBA00022737"/>
    </source>
</evidence>
<feature type="domain" description="Nephrocystin 3-like N-terminal" evidence="3">
    <location>
        <begin position="131"/>
        <end position="295"/>
    </location>
</feature>
<feature type="compositionally biased region" description="Polar residues" evidence="2">
    <location>
        <begin position="1"/>
        <end position="31"/>
    </location>
</feature>
<protein>
    <recommendedName>
        <fullName evidence="3">Nephrocystin 3-like N-terminal domain-containing protein</fullName>
    </recommendedName>
</protein>
<dbReference type="AlphaFoldDB" id="A0AAW0C0M4"/>
<dbReference type="SUPFAM" id="SSF52540">
    <property type="entry name" value="P-loop containing nucleoside triphosphate hydrolases"/>
    <property type="match status" value="1"/>
</dbReference>
<dbReference type="Pfam" id="PF24883">
    <property type="entry name" value="NPHP3_N"/>
    <property type="match status" value="1"/>
</dbReference>
<sequence>MNPTVVNFNGSNYNTLNRGSYNTTNNNSRFGHTSEERLPWNHGGHGLLFSDDEHTDLSSPQSATSSHTSRSSILAGAINGNVYVHNDTTTENAAFKLLQEAASIDALHNSAERSPHPEIYPNTRVPILSRIREWSRSSDLQHQSNMFFVHGPVGVGKSAIAQAIANEFHDQKQLAASFFFWRNDTGRNTILDFIHTIAYQLVRSDIIPTCVRDQILRAVAGDALRRDFDSQFQELIVKPCALADWTDLPRLVVVDGVDECGEPQDRDKGSQRLVGLLWDAVCAGKIPFRILLTTRSKRDLPKAQAQVLRVEDLGDPKKKKQHWLDIETFFRGRFQDILQERRGEIEGDSWPAEKDVRELIQRACGQFIYAQTIIRYIDSDNGRTPQENLEVVLKAATDPKSASRYSSSMDILYQRILAGFLRDTDDAEVEAQRRLILSLILTPPLFREKAKVLGSHGERMTEFRRQNIFTHRTPWLIGQYLGVRPEVVRARLGCALESVLVVPAPKRVGAAGYPNHVSIRVRHTSFVEFLLERSGEDGVRRLKDEEVHDMLARALIRRLVVLCEECNTCEDAVLPVEKPEVKYTMEEQFDAHALNYWGLHCCQSGFGEELAATLDLFDPWAYVGTALKMGRMHPYYNPNRYLERWELVWERFRILHGAFEWASTNKHSFRVPPSKFISKCHDLFHGGFRLVPCKPGEVGMDSLIVTKAMLDLFRLTATVRDEHRKAVWGRWVERLAPEFQERPEERMLASGVKVLANADKDTRWIDESRIREVLAGQYEEYLVDIGNWMKELETQVRSDAPPPPPHDPENLEEPTSQLSLSDSTVPPSDAQLVITKDRTRKRPLSRTTSLAEAGCNVQRLSKRVKST</sequence>
<feature type="compositionally biased region" description="Low complexity" evidence="2">
    <location>
        <begin position="58"/>
        <end position="70"/>
    </location>
</feature>
<evidence type="ECO:0000256" key="2">
    <source>
        <dbReference type="SAM" id="MobiDB-lite"/>
    </source>
</evidence>
<dbReference type="InterPro" id="IPR056884">
    <property type="entry name" value="NPHP3-like_N"/>
</dbReference>
<feature type="region of interest" description="Disordered" evidence="2">
    <location>
        <begin position="795"/>
        <end position="850"/>
    </location>
</feature>
<dbReference type="EMBL" id="JAYKXP010000062">
    <property type="protein sequence ID" value="KAK7032638.1"/>
    <property type="molecule type" value="Genomic_DNA"/>
</dbReference>
<comment type="caution">
    <text evidence="4">The sequence shown here is derived from an EMBL/GenBank/DDBJ whole genome shotgun (WGS) entry which is preliminary data.</text>
</comment>
<dbReference type="InterPro" id="IPR027417">
    <property type="entry name" value="P-loop_NTPase"/>
</dbReference>
<accession>A0AAW0C0M4</accession>